<dbReference type="Gene3D" id="3.40.50.720">
    <property type="entry name" value="NAD(P)-binding Rossmann-like Domain"/>
    <property type="match status" value="1"/>
</dbReference>
<evidence type="ECO:0000313" key="3">
    <source>
        <dbReference type="EMBL" id="RRA92067.1"/>
    </source>
</evidence>
<protein>
    <submittedName>
        <fullName evidence="3">SDR family oxidoreductase</fullName>
    </submittedName>
</protein>
<dbReference type="PRINTS" id="PR00080">
    <property type="entry name" value="SDRFAMILY"/>
</dbReference>
<dbReference type="Pfam" id="PF13561">
    <property type="entry name" value="adh_short_C2"/>
    <property type="match status" value="1"/>
</dbReference>
<dbReference type="RefSeq" id="WP_124900103.1">
    <property type="nucleotide sequence ID" value="NZ_RQTJ01000031.1"/>
</dbReference>
<proteinExistence type="inferred from homology"/>
<evidence type="ECO:0000256" key="2">
    <source>
        <dbReference type="ARBA" id="ARBA00023002"/>
    </source>
</evidence>
<comment type="caution">
    <text evidence="3">The sequence shown here is derived from an EMBL/GenBank/DDBJ whole genome shotgun (WGS) entry which is preliminary data.</text>
</comment>
<gene>
    <name evidence="3" type="ORF">EG242_12005</name>
</gene>
<accession>A0A3P1AT21</accession>
<dbReference type="PANTHER" id="PTHR48107">
    <property type="entry name" value="NADPH-DEPENDENT ALDEHYDE REDUCTASE-LIKE PROTEIN, CHLOROPLASTIC-RELATED"/>
    <property type="match status" value="1"/>
</dbReference>
<dbReference type="GO" id="GO:0016614">
    <property type="term" value="F:oxidoreductase activity, acting on CH-OH group of donors"/>
    <property type="evidence" value="ECO:0007669"/>
    <property type="project" value="UniProtKB-ARBA"/>
</dbReference>
<dbReference type="AlphaFoldDB" id="A0A3P1AT21"/>
<organism evidence="3 4">
    <name type="scientific">Paenimyroides viscosum</name>
    <dbReference type="NCBI Taxonomy" id="2488729"/>
    <lineage>
        <taxon>Bacteria</taxon>
        <taxon>Pseudomonadati</taxon>
        <taxon>Bacteroidota</taxon>
        <taxon>Flavobacteriia</taxon>
        <taxon>Flavobacteriales</taxon>
        <taxon>Flavobacteriaceae</taxon>
        <taxon>Paenimyroides</taxon>
    </lineage>
</organism>
<comment type="similarity">
    <text evidence="1">Belongs to the short-chain dehydrogenases/reductases (SDR) family.</text>
</comment>
<dbReference type="OrthoDB" id="9803333at2"/>
<keyword evidence="4" id="KW-1185">Reference proteome</keyword>
<dbReference type="PANTHER" id="PTHR48107:SF16">
    <property type="entry name" value="NADPH-DEPENDENT ALDEHYDE REDUCTASE 1, CHLOROPLASTIC"/>
    <property type="match status" value="1"/>
</dbReference>
<dbReference type="EMBL" id="RQTJ01000031">
    <property type="protein sequence ID" value="RRA92067.1"/>
    <property type="molecule type" value="Genomic_DNA"/>
</dbReference>
<name>A0A3P1AT21_9FLAO</name>
<reference evidence="3 4" key="1">
    <citation type="submission" date="2018-11" db="EMBL/GenBank/DDBJ databases">
        <title>Flavobacterium sp. nov., YIM 102796 draft genome.</title>
        <authorList>
            <person name="Li G."/>
            <person name="Jiang Y."/>
        </authorList>
    </citation>
    <scope>NUCLEOTIDE SEQUENCE [LARGE SCALE GENOMIC DNA]</scope>
    <source>
        <strain evidence="3 4">YIM 102796</strain>
    </source>
</reference>
<dbReference type="PRINTS" id="PR00081">
    <property type="entry name" value="GDHRDH"/>
</dbReference>
<keyword evidence="2" id="KW-0560">Oxidoreductase</keyword>
<dbReference type="Proteomes" id="UP000268372">
    <property type="component" value="Unassembled WGS sequence"/>
</dbReference>
<dbReference type="SUPFAM" id="SSF51735">
    <property type="entry name" value="NAD(P)-binding Rossmann-fold domains"/>
    <property type="match status" value="1"/>
</dbReference>
<dbReference type="InterPro" id="IPR002347">
    <property type="entry name" value="SDR_fam"/>
</dbReference>
<dbReference type="InterPro" id="IPR036291">
    <property type="entry name" value="NAD(P)-bd_dom_sf"/>
</dbReference>
<evidence type="ECO:0000313" key="4">
    <source>
        <dbReference type="Proteomes" id="UP000268372"/>
    </source>
</evidence>
<evidence type="ECO:0000256" key="1">
    <source>
        <dbReference type="ARBA" id="ARBA00006484"/>
    </source>
</evidence>
<sequence>MKKTLHCKNSPTALTSNEINSFMRITPQYTTDDYEGSNKLLNKSIVVTASDNGVGKAVSIAFAKEGANIVMVYNHLKQEKELKKTAKIIENLGRKVWVFKSCTFDEYKCKRLFENILKKVKQIDILVNTFSISNKKDDESAHYLLRKNDTLKIQSLFTLGRVAPDYLNNNGIIINSATLCAYAQPDQLIFYSALKAAIKTYTHEMNRMLSLTKNSLRINGITTGFIWGDTLPEVIPNYENLPTNINSVAPLHPYEVAPLYVFIASQESKSIAGETLDAGGKIYKY</sequence>